<comment type="caution">
    <text evidence="2">The sequence shown here is derived from an EMBL/GenBank/DDBJ whole genome shotgun (WGS) entry which is preliminary data.</text>
</comment>
<gene>
    <name evidence="2" type="ORF">HNR20_003798</name>
</gene>
<proteinExistence type="predicted"/>
<name>A0A840VQ88_9ACTN</name>
<dbReference type="NCBIfam" id="NF041065">
    <property type="entry name" value="DpdH"/>
    <property type="match status" value="1"/>
</dbReference>
<protein>
    <submittedName>
        <fullName evidence="2">Uncharacterized protein</fullName>
    </submittedName>
</protein>
<dbReference type="AlphaFoldDB" id="A0A840VQ88"/>
<dbReference type="EMBL" id="JACHDP010000001">
    <property type="protein sequence ID" value="MBB5479293.1"/>
    <property type="molecule type" value="Genomic_DNA"/>
</dbReference>
<organism evidence="2 3">
    <name type="scientific">Micromonospora parathelypteridis</name>
    <dbReference type="NCBI Taxonomy" id="1839617"/>
    <lineage>
        <taxon>Bacteria</taxon>
        <taxon>Bacillati</taxon>
        <taxon>Actinomycetota</taxon>
        <taxon>Actinomycetes</taxon>
        <taxon>Micromonosporales</taxon>
        <taxon>Micromonosporaceae</taxon>
        <taxon>Micromonospora</taxon>
    </lineage>
</organism>
<feature type="region of interest" description="Disordered" evidence="1">
    <location>
        <begin position="560"/>
        <end position="593"/>
    </location>
</feature>
<reference evidence="2 3" key="1">
    <citation type="submission" date="2020-08" db="EMBL/GenBank/DDBJ databases">
        <title>Sequencing the genomes of 1000 actinobacteria strains.</title>
        <authorList>
            <person name="Klenk H.-P."/>
        </authorList>
    </citation>
    <scope>NUCLEOTIDE SEQUENCE [LARGE SCALE GENOMIC DNA]</scope>
    <source>
        <strain evidence="2 3">DSM 103125</strain>
    </source>
</reference>
<sequence>MSDLRERVCWEVSTAIATLSTEAVSPSTSVFLATHAPLRISRRDPQLRSDLAGAAVTEEEVLQDFLHRPLGNGVLLMPVIGQSGTGKSHLVRWVYERTRRRPADNRVVIHVPKASTSLRVLVRILLDREDIVSEKLIQLRRQVDDLASGMDEQALQRHLLFAVAEAVAAADPGTDRNRRALVGPAKLAMVLRDVHVSGYLTQEGGLIPRLAASLLHDRGDGESDRPTQFTPDDLPHIADVNAAAADVRSLLTLIMSRPQLQKAAADLITENLSTAVQQVFKLGGRLQDAMLTIREEYHKQAKEIILLIEDFAVIQGLQRDLLEALIEAGVRDGQQVLAPVRTLMAVTTGYYRNLADTVLTRVEAATPYVYDLDAPFDPDTEGPGYTMDFVGRYLNAARIGAENLDAAGVADKAPVPNACAECQFGPSCHEAFGVSEDGYGLFPFNWEALRRAVESTAGVDDTFNPRRVIGRVIRPVLEDAESLATGHFPSPRFREQFPMARGQSALSPAVKVNIEDLDPVDHERRALLLEFWGGAPKGVRNLKSGIHEAFRINILSTASNASITPPTPRRSPDSPGTAKPHVQKPALVADPQDKWPSSLRSMVDYVAEWEAGRRPLHQNTASEIRRIISTAIVNRCDWSRPLMAEPNSDVKRVAWPAKSSVVSIEDAEAEAQSTGAPIRFKRNARNAVFFRQLLTLEQGVDDPGNAAALPQLARIAGRYQGDLVRAVQRVRSAEEEHLTAGLTVSLMGASLAGLAWPGMSDADLMDVAFDDGASWRLADAALRIERWVDAYEKHRTHRRALVAELRQLLGARQGTTGADARILDAARALPLVRRAATLWTWEPGATTAPWYRGAAAPLRTFETLVEGQLTVLRQHRDRLAGWLPIGVGLGETLDAVEQAFQEATAVGLVPSGEMRQTFPARLAEMRARDWRAFDQLRRDLERIESAEDRQWQRARITAAVRDRGVDLAPLMEFLHDCDGWLTGGLESARLRTGGLGEDLADMVREVRTEWELIVADPHHGEESHE</sequence>
<keyword evidence="3" id="KW-1185">Reference proteome</keyword>
<dbReference type="Proteomes" id="UP000586947">
    <property type="component" value="Unassembled WGS sequence"/>
</dbReference>
<evidence type="ECO:0000256" key="1">
    <source>
        <dbReference type="SAM" id="MobiDB-lite"/>
    </source>
</evidence>
<dbReference type="RefSeq" id="WP_184181793.1">
    <property type="nucleotide sequence ID" value="NZ_BMNF01000001.1"/>
</dbReference>
<accession>A0A840VQ88</accession>
<evidence type="ECO:0000313" key="3">
    <source>
        <dbReference type="Proteomes" id="UP000586947"/>
    </source>
</evidence>
<evidence type="ECO:0000313" key="2">
    <source>
        <dbReference type="EMBL" id="MBB5479293.1"/>
    </source>
</evidence>